<protein>
    <submittedName>
        <fullName evidence="1">Uncharacterized protein</fullName>
    </submittedName>
</protein>
<reference evidence="2" key="1">
    <citation type="submission" date="2017-06" db="EMBL/GenBank/DDBJ databases">
        <authorList>
            <person name="Varghese N."/>
            <person name="Submissions S."/>
        </authorList>
    </citation>
    <scope>NUCLEOTIDE SEQUENCE [LARGE SCALE GENOMIC DNA]</scope>
    <source>
        <strain evidence="2">DSM 11116</strain>
    </source>
</reference>
<keyword evidence="2" id="KW-1185">Reference proteome</keyword>
<evidence type="ECO:0000313" key="1">
    <source>
        <dbReference type="EMBL" id="SNC59662.1"/>
    </source>
</evidence>
<proteinExistence type="predicted"/>
<dbReference type="AlphaFoldDB" id="A0A212T0U1"/>
<evidence type="ECO:0000313" key="2">
    <source>
        <dbReference type="Proteomes" id="UP000198131"/>
    </source>
</evidence>
<accession>A0A212T0U1</accession>
<dbReference type="Proteomes" id="UP000198131">
    <property type="component" value="Unassembled WGS sequence"/>
</dbReference>
<gene>
    <name evidence="1" type="ORF">SAMN06265337_0098</name>
</gene>
<organism evidence="1 2">
    <name type="scientific">Hymenobacter gelipurpurascens</name>
    <dbReference type="NCBI Taxonomy" id="89968"/>
    <lineage>
        <taxon>Bacteria</taxon>
        <taxon>Pseudomonadati</taxon>
        <taxon>Bacteroidota</taxon>
        <taxon>Cytophagia</taxon>
        <taxon>Cytophagales</taxon>
        <taxon>Hymenobacteraceae</taxon>
        <taxon>Hymenobacter</taxon>
    </lineage>
</organism>
<name>A0A212T0U1_9BACT</name>
<sequence>MLPTVSSPFALAKTFVFRRYLTVRNRIAAPTTNPVAEAARKARKLLKKRAKDERLRNFFGWCEGCAGYGSIF</sequence>
<dbReference type="EMBL" id="FYEW01000001">
    <property type="protein sequence ID" value="SNC59662.1"/>
    <property type="molecule type" value="Genomic_DNA"/>
</dbReference>